<proteinExistence type="inferred from homology"/>
<dbReference type="CTD" id="24588310"/>
<dbReference type="Proteomes" id="UP000471633">
    <property type="component" value="Unassembled WGS sequence"/>
</dbReference>
<keyword evidence="1" id="KW-0698">rRNA processing</keyword>
<reference evidence="2" key="4">
    <citation type="journal article" date="2022" name="PLoS Pathog.">
        <title>Chromosome-level genome of Schistosoma haematobium underpins genome-wide explorations of molecular variation.</title>
        <authorList>
            <person name="Stroehlein A.J."/>
            <person name="Korhonen P.K."/>
            <person name="Lee V.V."/>
            <person name="Ralph S.A."/>
            <person name="Mentink-Kane M."/>
            <person name="You H."/>
            <person name="McManus D.P."/>
            <person name="Tchuente L.T."/>
            <person name="Stothard J.R."/>
            <person name="Kaur P."/>
            <person name="Dudchenko O."/>
            <person name="Aiden E.L."/>
            <person name="Yang B."/>
            <person name="Yang H."/>
            <person name="Emery A.M."/>
            <person name="Webster B.L."/>
            <person name="Brindley P.J."/>
            <person name="Rollinson D."/>
            <person name="Chang B.C.H."/>
            <person name="Gasser R.B."/>
            <person name="Young N.D."/>
        </authorList>
    </citation>
    <scope>NUCLEOTIDE SEQUENCE</scope>
</reference>
<dbReference type="GeneID" id="24588310"/>
<keyword evidence="1" id="KW-0539">Nucleus</keyword>
<comment type="similarity">
    <text evidence="1">Belongs to the HEATR1/UTP10 family.</text>
</comment>
<keyword evidence="1" id="KW-1133">Transmembrane helix</keyword>
<name>A0A6A5D8Y2_SCHHA</name>
<dbReference type="GO" id="GO:0045943">
    <property type="term" value="P:positive regulation of transcription by RNA polymerase I"/>
    <property type="evidence" value="ECO:0007669"/>
    <property type="project" value="TreeGrafter"/>
</dbReference>
<organism evidence="2 3">
    <name type="scientific">Schistosoma haematobium</name>
    <name type="common">Blood fluke</name>
    <dbReference type="NCBI Taxonomy" id="6185"/>
    <lineage>
        <taxon>Eukaryota</taxon>
        <taxon>Metazoa</taxon>
        <taxon>Spiralia</taxon>
        <taxon>Lophotrochozoa</taxon>
        <taxon>Platyhelminthes</taxon>
        <taxon>Trematoda</taxon>
        <taxon>Digenea</taxon>
        <taxon>Strigeidida</taxon>
        <taxon>Schistosomatoidea</taxon>
        <taxon>Schistosomatidae</taxon>
        <taxon>Schistosoma</taxon>
    </lineage>
</organism>
<keyword evidence="1" id="KW-0687">Ribonucleoprotein</keyword>
<keyword evidence="1" id="KW-0690">Ribosome biogenesis</keyword>
<reference evidence="2" key="3">
    <citation type="submission" date="2021-06" db="EMBL/GenBank/DDBJ databases">
        <title>Chromosome-level genome assembly for S. haematobium.</title>
        <authorList>
            <person name="Stroehlein A.J."/>
        </authorList>
    </citation>
    <scope>NUCLEOTIDE SEQUENCE</scope>
</reference>
<dbReference type="GO" id="GO:0034455">
    <property type="term" value="C:t-UTP complex"/>
    <property type="evidence" value="ECO:0007669"/>
    <property type="project" value="TreeGrafter"/>
</dbReference>
<evidence type="ECO:0000313" key="3">
    <source>
        <dbReference type="Proteomes" id="UP000471633"/>
    </source>
</evidence>
<keyword evidence="1" id="KW-0812">Transmembrane</keyword>
<evidence type="ECO:0000256" key="1">
    <source>
        <dbReference type="RuleBase" id="RU367065"/>
    </source>
</evidence>
<dbReference type="RefSeq" id="XP_035585772.1">
    <property type="nucleotide sequence ID" value="XM_035731657.2"/>
</dbReference>
<evidence type="ECO:0000313" key="2">
    <source>
        <dbReference type="EMBL" id="KAH9587402.1"/>
    </source>
</evidence>
<dbReference type="PANTHER" id="PTHR13457:SF1">
    <property type="entry name" value="HEAT REPEAT-CONTAINING PROTEIN 1"/>
    <property type="match status" value="1"/>
</dbReference>
<protein>
    <recommendedName>
        <fullName evidence="1">HEAT repeat-containing protein 1</fullName>
    </recommendedName>
</protein>
<dbReference type="GO" id="GO:0000462">
    <property type="term" value="P:maturation of SSU-rRNA from tricistronic rRNA transcript (SSU-rRNA, 5.8S rRNA, LSU-rRNA)"/>
    <property type="evidence" value="ECO:0007669"/>
    <property type="project" value="TreeGrafter"/>
</dbReference>
<dbReference type="InterPro" id="IPR040191">
    <property type="entry name" value="UTP10"/>
</dbReference>
<keyword evidence="1" id="KW-0472">Membrane</keyword>
<keyword evidence="3" id="KW-1185">Reference proteome</keyword>
<comment type="caution">
    <text evidence="2">The sequence shown here is derived from an EMBL/GenBank/DDBJ whole genome shotgun (WGS) entry which is preliminary data.</text>
</comment>
<reference evidence="2" key="2">
    <citation type="journal article" date="2019" name="Gigascience">
        <title>High-quality Schistosoma haematobium genome achieved by single-molecule and long-range sequencing.</title>
        <authorList>
            <person name="Stroehlein A.J."/>
            <person name="Korhonen P.K."/>
            <person name="Chong T.M."/>
            <person name="Lim Y.L."/>
            <person name="Chan K.G."/>
            <person name="Webster B."/>
            <person name="Rollinson D."/>
            <person name="Brindley P.J."/>
            <person name="Gasser R.B."/>
            <person name="Young N.D."/>
        </authorList>
    </citation>
    <scope>NUCLEOTIDE SEQUENCE</scope>
</reference>
<comment type="function">
    <text evidence="1">Involved in nucleolar processing of pre-18S ribosomal RNA.</text>
</comment>
<dbReference type="GO" id="GO:0032040">
    <property type="term" value="C:small-subunit processome"/>
    <property type="evidence" value="ECO:0007669"/>
    <property type="project" value="TreeGrafter"/>
</dbReference>
<feature type="transmembrane region" description="Helical" evidence="1">
    <location>
        <begin position="14"/>
        <end position="36"/>
    </location>
</feature>
<dbReference type="GO" id="GO:0030515">
    <property type="term" value="F:snoRNA binding"/>
    <property type="evidence" value="ECO:0007669"/>
    <property type="project" value="TreeGrafter"/>
</dbReference>
<comment type="subcellular location">
    <subcellularLocation>
        <location evidence="1">Nucleus</location>
        <location evidence="1">Nucleolus</location>
    </subcellularLocation>
</comment>
<gene>
    <name evidence="2" type="ORF">MS3_00005152</name>
</gene>
<dbReference type="PANTHER" id="PTHR13457">
    <property type="entry name" value="BAP28"/>
    <property type="match status" value="1"/>
</dbReference>
<accession>A0A6A5D8Y2</accession>
<sequence length="2278" mass="256956">MGSTSQSYVPENSIYAHLQLSVIMFLLLFIYLLIFFKHKHRYKKMSLTDQLRALAVPITSSYVVDSVNRKSLIYEDASKIDTQSCYSSCLKSFEKLCEMEKAFTSFASTLFSVTSCQLEMCNLLRQEKAKLDNEISKFLCYISSFLKHFVAVQALEWLVFKFQIHIHYVEDFIRCIIPYHETGLFVKFIQILNFQQLPSCFQWLKPYAESGKGISRQEFARLCIREHTLIPFICTAILNYTECCRDLVPTRLNDMTNFFLGIVTALCDSGVPEKKLIKILDSFQDVIKHGLQSTNIVPFQCATFLVVIRFSLKLLINRELVLDWISCILKKTRPSCEWESMRIVIQLMRNQRIPLLPPKLTERQNVLLSKLSPEEQRIIEDEQSALVNEYNDPNKLAAECMQKFDYVQKATQFVDVDIKSLGSKITEQKNSDDILLKEELKLKIDEIHAFLSSIPNVGCCVMNCTLSCPSGPLPNTECWLSDVLLEIFSDECFSNNNSDQHKIHYKKVEIRHYIRLLRLVKSSIKVHVDSSKYAQGMVVASGTPKPKCSRKSMSSSCGLLQKGIDKVLPLLVACLSHPAATIRVEAYDILHFWLKNDLSKDLERMPNFSTFCSNFDLTSDFSAHIDELFPEEVRELLLGDPLYSLNKVASVLIKAVVRLLFSQTLNLGTSEACPERKFSIVCWKIGLRLLNEDTVGDILLIPSSSSEEFVRGWSGFLNLIQCSNIHLIDLHHICLSRLSPALFASLEHSPLSMDSIKERTSILRKSTGCLQTLNRNVSSTDPYQGPQFSILDALYKLGHNNVQTDFDSVHKVFSRLHLNAVHFDYMFIRSDPSRTVGGDSRSLFARVTEARESRRRSLRLRKTREADLELLNDDKKAYSERIRLRFLSMLLSILTEAVPRLQSYEIASTVQNKSKSVDLSTSLTTVDTKSLNIGVKKIKDHNLPMNDLITPLVNHLTSILNIERNLKQIEANTNQTNVLPESGTDSDLESLPDLSDIHMDQEAADMSPVNENSCIRPLLRQCIYKLLICITTIFAEGNRCKRPHRKRSHRKTPTDQTGLLYGLTSAQVAVDPIFLCLTVYPDWISLHQQVLLCFIELSVMFPGALCHHLVSLVQWVACNRQLMRLDNAHNLSILGRLILVTVPALIRASSEQISAGLYVLYLFVIRFAEFTNLARRRLALYTVLIRGLSQVTGPFITDSELNQSITQKQITDEIKPFKKVEAAAHGNECKISLRPKESWIGSWLWVTSLVFLNKNWQIQSVADEVGPFLIELFCHFGWDHQVLGLCECIDFLTYLCMNSCDYKLPQVDVSENSGSVYIEIGHSQKRLKLSSSFANPSKSPTSDLSIGVTGPLSNYVNQNTPTSFSQLASFIFNSDNTIQTSEQIQTSLNNSTVVTLKEIWPLVNRTIQFIIALIRNPDYCDKVQTAFSDPSGLSAVYGRLVEHIVQLMLVVATFLTKVKKSDEKMTDVVSCADETLSGLQSILVQILDSVPGRVFISMILDLFSCENRGLRRKALDLLSAKLTSLTANVQPVPILIDFTKMNYKSFLKSHKHLVSRNFVDLNRTMEAGLVQFTGKLISFYNLKSDKTDGSLRSKHSTVFGSGFSRQCLACLRSLTKLLAYHYPGEFMRALDSLMTVPSNWWINVGVTDAHQASVNSTDKPLVESNPHGHHFGSSLAESRSLACLFFVECLQRLPPQSLYPEASATTSRLSWLLSFALDHGYTCTSFASSPKLSVKQCCSVNSPCKSDRYMKLVTGTMHSRDQHLLASLTLVSNLLELAIIHRLCQQSKGDYSPDNTESAIGKWLEFESTTKKNANNSAYQEPVAVTLLSFVFQLRKDNLSTLTGCNPERSSSVFRQISNLVEHIHKLLRHVTEVSYLLTSIRIVIEKASKTNSNTLLHGALSFLSDFGESMAPIKENGVFASKDENQLHSFATMHATQPDITWRLIHTCLCTVVNKLNEADLRNTTELRNNDILSCLYRSVASLISSLPDDSARLRICQQLFTWVNVQDNEKETVDQIKDITDQMLLRLSVVFRIMERIPDYLNTEEFSELSKQLYLVDYIVLIFIIAVGNKFKGAKKLSNRLGFGRSLQCYSDGATSCVLICIHASLSCLHKWLIGEVENVGCLDAASIGESVQYIPSVLIGLLDISCPSSDAPPINETDIQDVLGSYLNAICGDEAYLRPLGSALTERIMHSTYWRTRLAAIRLLKFVFNHSNDHEIDNDKDITMDSKLSGPISCIVSDSLLALSEALEDDRPEVETEANKLFAELEQMGLTATKT</sequence>
<reference evidence="2" key="1">
    <citation type="journal article" date="2012" name="Nat. Genet.">
        <title>Whole-genome sequence of Schistosoma haematobium.</title>
        <authorList>
            <person name="Young N.D."/>
            <person name="Jex A.R."/>
            <person name="Li B."/>
            <person name="Liu S."/>
            <person name="Yang L."/>
            <person name="Xiong Z."/>
            <person name="Li Y."/>
            <person name="Cantacessi C."/>
            <person name="Hall R.S."/>
            <person name="Xu X."/>
            <person name="Chen F."/>
            <person name="Wu X."/>
            <person name="Zerlotini A."/>
            <person name="Oliveira G."/>
            <person name="Hofmann A."/>
            <person name="Zhang G."/>
            <person name="Fang X."/>
            <person name="Kang Y."/>
            <person name="Campbell B.E."/>
            <person name="Loukas A."/>
            <person name="Ranganathan S."/>
            <person name="Rollinson D."/>
            <person name="Rinaldi G."/>
            <person name="Brindley P.J."/>
            <person name="Yang H."/>
            <person name="Wang J."/>
            <person name="Wang J."/>
            <person name="Gasser R.B."/>
        </authorList>
    </citation>
    <scope>NUCLEOTIDE SEQUENCE</scope>
</reference>
<dbReference type="KEGG" id="shx:MS3_00005152"/>
<dbReference type="GO" id="GO:0030686">
    <property type="term" value="C:90S preribosome"/>
    <property type="evidence" value="ECO:0007669"/>
    <property type="project" value="TreeGrafter"/>
</dbReference>
<dbReference type="EMBL" id="AMPZ03000003">
    <property type="protein sequence ID" value="KAH9587402.1"/>
    <property type="molecule type" value="Genomic_DNA"/>
</dbReference>